<keyword evidence="2 6" id="KW-0812">Transmembrane</keyword>
<dbReference type="GO" id="GO:0071467">
    <property type="term" value="P:cellular response to pH"/>
    <property type="evidence" value="ECO:0007669"/>
    <property type="project" value="TreeGrafter"/>
</dbReference>
<feature type="transmembrane region" description="Helical" evidence="6">
    <location>
        <begin position="590"/>
        <end position="611"/>
    </location>
</feature>
<feature type="chain" id="PRO_5043887689" evidence="7">
    <location>
        <begin position="22"/>
        <end position="794"/>
    </location>
</feature>
<evidence type="ECO:0000313" key="9">
    <source>
        <dbReference type="Proteomes" id="UP001377567"/>
    </source>
</evidence>
<feature type="transmembrane region" description="Helical" evidence="6">
    <location>
        <begin position="405"/>
        <end position="423"/>
    </location>
</feature>
<feature type="compositionally biased region" description="Polar residues" evidence="5">
    <location>
        <begin position="116"/>
        <end position="127"/>
    </location>
</feature>
<feature type="compositionally biased region" description="Gly residues" evidence="5">
    <location>
        <begin position="77"/>
        <end position="101"/>
    </location>
</feature>
<feature type="region of interest" description="Disordered" evidence="5">
    <location>
        <begin position="718"/>
        <end position="739"/>
    </location>
</feature>
<reference evidence="8 9" key="1">
    <citation type="journal article" date="2023" name="Elife">
        <title>Identification of key yeast species and microbe-microbe interactions impacting larval growth of Drosophila in the wild.</title>
        <authorList>
            <person name="Mure A."/>
            <person name="Sugiura Y."/>
            <person name="Maeda R."/>
            <person name="Honda K."/>
            <person name="Sakurai N."/>
            <person name="Takahashi Y."/>
            <person name="Watada M."/>
            <person name="Katoh T."/>
            <person name="Gotoh A."/>
            <person name="Gotoh Y."/>
            <person name="Taniguchi I."/>
            <person name="Nakamura K."/>
            <person name="Hayashi T."/>
            <person name="Katayama T."/>
            <person name="Uemura T."/>
            <person name="Hattori Y."/>
        </authorList>
    </citation>
    <scope>NUCLEOTIDE SEQUENCE [LARGE SCALE GENOMIC DNA]</scope>
    <source>
        <strain evidence="8 9">KH-74</strain>
    </source>
</reference>
<dbReference type="PANTHER" id="PTHR35779">
    <property type="entry name" value="PH-RESPONSE REGULATOR PROTEIN PALH/RIM21"/>
    <property type="match status" value="1"/>
</dbReference>
<dbReference type="Pfam" id="PF08733">
    <property type="entry name" value="PalH"/>
    <property type="match status" value="1"/>
</dbReference>
<accession>A0AAV5RPG5</accession>
<proteinExistence type="predicted"/>
<dbReference type="EMBL" id="BTGD01000001">
    <property type="protein sequence ID" value="GMM53459.1"/>
    <property type="molecule type" value="Genomic_DNA"/>
</dbReference>
<dbReference type="InterPro" id="IPR014844">
    <property type="entry name" value="PalH"/>
</dbReference>
<dbReference type="AlphaFoldDB" id="A0AAV5RPG5"/>
<comment type="subcellular location">
    <subcellularLocation>
        <location evidence="1">Membrane</location>
        <topology evidence="1">Multi-pass membrane protein</topology>
    </subcellularLocation>
</comment>
<keyword evidence="4 6" id="KW-0472">Membrane</keyword>
<organism evidence="8 9">
    <name type="scientific">Maudiozyma humilis</name>
    <name type="common">Sour dough yeast</name>
    <name type="synonym">Kazachstania humilis</name>
    <dbReference type="NCBI Taxonomy" id="51915"/>
    <lineage>
        <taxon>Eukaryota</taxon>
        <taxon>Fungi</taxon>
        <taxon>Dikarya</taxon>
        <taxon>Ascomycota</taxon>
        <taxon>Saccharomycotina</taxon>
        <taxon>Saccharomycetes</taxon>
        <taxon>Saccharomycetales</taxon>
        <taxon>Saccharomycetaceae</taxon>
        <taxon>Maudiozyma</taxon>
    </lineage>
</organism>
<feature type="transmembrane region" description="Helical" evidence="6">
    <location>
        <begin position="509"/>
        <end position="531"/>
    </location>
</feature>
<evidence type="ECO:0000256" key="5">
    <source>
        <dbReference type="SAM" id="MobiDB-lite"/>
    </source>
</evidence>
<feature type="transmembrane region" description="Helical" evidence="6">
    <location>
        <begin position="471"/>
        <end position="493"/>
    </location>
</feature>
<keyword evidence="7" id="KW-0732">Signal</keyword>
<feature type="region of interest" description="Disordered" evidence="5">
    <location>
        <begin position="29"/>
        <end position="133"/>
    </location>
</feature>
<keyword evidence="3 6" id="KW-1133">Transmembrane helix</keyword>
<sequence length="794" mass="89983">MILVRTRLFILLASLLVIIQALILPSAGPNAPPDSPPVAQILPPRPHNRNGWSPLPPDLYSNGVLYPQQPDGSPPNGNGGFGPPGGNGPPAGTNGMQGPGLPGSPSDGSGGHQRPANINSMGDSHSTNPKHRAYLSPHFPLNVFGDLDGSAMNMTDVSRLHHHRHHRIKKANESQLLSTYLVEKILEPYANFCYAHLLSSGNLDLSFNYAVKDPLYVTNITLNSPTLLIRCNDSFINQTSNTTYKQLSENSSSPASSFLRSIALSLDAQLAVAESNIKKEKQHEKHKKRKHHRPLRNESAIYDNTKHFLSKVSFDHSLIMVMFLCTTVCVGAWMIFVIILLLPSDNHIKTIPVLFYVTFYAIVQTIYLNKTVTEVFVPQYNLNIQDTVYYEMRILNTNAYKTCELIVQILGNINWIYIVYYMYHKEYKRGKQTLRNNQNAKYRTRFGTTHTTMEDSHCWFLPSFLNNRNRIIVTVGTILLLMNSVPFGILLWVRNLSGVRGLFKAFECLIYTVFLLLILGYIWLNFGNVLVRQRVRRKVKLTLRNKIKVIWKDYYQIVPLLVYNFVAFVLSYFCNIYFTTRNIHFSRWRFNFIYLLKILITVNTWGLIGVFEKREIALNKKTILGRKIDSTDPFFFDPSSMSQYTGSISPRSSGESYQSVQSSQLSKGKGSFNGLNLNKIMKPAKLSYPLSSWCPKINRARDGRQWAKERLHRIANKISGSNSDLPSDTHIHTRNSSCATKNGLRSFSTSFEDGSDSESVETELTRNVIYYHDQGSSISYLSTQGTSGAHTHRE</sequence>
<feature type="transmembrane region" description="Helical" evidence="6">
    <location>
        <begin position="554"/>
        <end position="578"/>
    </location>
</feature>
<feature type="transmembrane region" description="Helical" evidence="6">
    <location>
        <begin position="353"/>
        <end position="369"/>
    </location>
</feature>
<evidence type="ECO:0000256" key="6">
    <source>
        <dbReference type="SAM" id="Phobius"/>
    </source>
</evidence>
<feature type="signal peptide" evidence="7">
    <location>
        <begin position="1"/>
        <end position="21"/>
    </location>
</feature>
<evidence type="ECO:0000256" key="1">
    <source>
        <dbReference type="ARBA" id="ARBA00004141"/>
    </source>
</evidence>
<evidence type="ECO:0000313" key="8">
    <source>
        <dbReference type="EMBL" id="GMM53459.1"/>
    </source>
</evidence>
<name>A0AAV5RPG5_MAUHU</name>
<keyword evidence="9" id="KW-1185">Reference proteome</keyword>
<evidence type="ECO:0000256" key="7">
    <source>
        <dbReference type="SAM" id="SignalP"/>
    </source>
</evidence>
<evidence type="ECO:0000256" key="2">
    <source>
        <dbReference type="ARBA" id="ARBA00022692"/>
    </source>
</evidence>
<dbReference type="GO" id="GO:0005886">
    <property type="term" value="C:plasma membrane"/>
    <property type="evidence" value="ECO:0007669"/>
    <property type="project" value="TreeGrafter"/>
</dbReference>
<gene>
    <name evidence="8" type="ORF">DAKH74_000750</name>
</gene>
<dbReference type="Proteomes" id="UP001377567">
    <property type="component" value="Unassembled WGS sequence"/>
</dbReference>
<comment type="caution">
    <text evidence="8">The sequence shown here is derived from an EMBL/GenBank/DDBJ whole genome shotgun (WGS) entry which is preliminary data.</text>
</comment>
<feature type="transmembrane region" description="Helical" evidence="6">
    <location>
        <begin position="318"/>
        <end position="341"/>
    </location>
</feature>
<protein>
    <submittedName>
        <fullName evidence="8">Dfg16 protein</fullName>
    </submittedName>
</protein>
<dbReference type="PANTHER" id="PTHR35779:SF2">
    <property type="entry name" value="PROTEIN DFG16"/>
    <property type="match status" value="1"/>
</dbReference>
<evidence type="ECO:0000256" key="3">
    <source>
        <dbReference type="ARBA" id="ARBA00022989"/>
    </source>
</evidence>
<evidence type="ECO:0000256" key="4">
    <source>
        <dbReference type="ARBA" id="ARBA00023136"/>
    </source>
</evidence>